<dbReference type="CDD" id="cd02947">
    <property type="entry name" value="TRX_family"/>
    <property type="match status" value="1"/>
</dbReference>
<dbReference type="GO" id="GO:0005737">
    <property type="term" value="C:cytoplasm"/>
    <property type="evidence" value="ECO:0007669"/>
    <property type="project" value="TreeGrafter"/>
</dbReference>
<evidence type="ECO:0000256" key="1">
    <source>
        <dbReference type="ARBA" id="ARBA00008987"/>
    </source>
</evidence>
<dbReference type="InterPro" id="IPR017937">
    <property type="entry name" value="Thioredoxin_CS"/>
</dbReference>
<evidence type="ECO:0000259" key="10">
    <source>
        <dbReference type="PROSITE" id="PS51352"/>
    </source>
</evidence>
<dbReference type="FunCoup" id="A0A6C2YGM2">
    <property type="interactions" value="499"/>
</dbReference>
<dbReference type="PIRSF" id="PIRSF000077">
    <property type="entry name" value="Thioredoxin"/>
    <property type="match status" value="1"/>
</dbReference>
<dbReference type="FunFam" id="3.40.30.10:FF:000001">
    <property type="entry name" value="Thioredoxin"/>
    <property type="match status" value="1"/>
</dbReference>
<dbReference type="KEGG" id="tim:GMBLW1_33120"/>
<keyword evidence="12" id="KW-1185">Reference proteome</keyword>
<dbReference type="RefSeq" id="WP_162655850.1">
    <property type="nucleotide sequence ID" value="NZ_LR593887.1"/>
</dbReference>
<dbReference type="InterPro" id="IPR013766">
    <property type="entry name" value="Thioredoxin_domain"/>
</dbReference>
<reference evidence="11" key="1">
    <citation type="submission" date="2019-04" db="EMBL/GenBank/DDBJ databases">
        <authorList>
            <consortium name="Science for Life Laboratories"/>
        </authorList>
    </citation>
    <scope>NUCLEOTIDE SEQUENCE</scope>
    <source>
        <strain evidence="11">MBLW1</strain>
    </source>
</reference>
<dbReference type="PROSITE" id="PS00194">
    <property type="entry name" value="THIOREDOXIN_1"/>
    <property type="match status" value="1"/>
</dbReference>
<comment type="similarity">
    <text evidence="1 7">Belongs to the thioredoxin family.</text>
</comment>
<dbReference type="Pfam" id="PF00085">
    <property type="entry name" value="Thioredoxin"/>
    <property type="match status" value="1"/>
</dbReference>
<feature type="active site" description="Nucleophile" evidence="8">
    <location>
        <position position="37"/>
    </location>
</feature>
<feature type="disulfide bond" description="Redox-active" evidence="9">
    <location>
        <begin position="34"/>
        <end position="37"/>
    </location>
</feature>
<feature type="site" description="Contributes to redox potential value" evidence="8">
    <location>
        <position position="36"/>
    </location>
</feature>
<dbReference type="PANTHER" id="PTHR45663:SF11">
    <property type="entry name" value="GEO12009P1"/>
    <property type="match status" value="1"/>
</dbReference>
<dbReference type="InterPro" id="IPR005746">
    <property type="entry name" value="Thioredoxin"/>
</dbReference>
<dbReference type="InParanoid" id="A0A6C2YGM2"/>
<evidence type="ECO:0000256" key="8">
    <source>
        <dbReference type="PIRSR" id="PIRSR000077-1"/>
    </source>
</evidence>
<feature type="site" description="Deprotonates C-terminal active site Cys" evidence="8">
    <location>
        <position position="28"/>
    </location>
</feature>
<dbReference type="EMBL" id="LR586016">
    <property type="protein sequence ID" value="VIP00648.1"/>
    <property type="molecule type" value="Genomic_DNA"/>
</dbReference>
<protein>
    <recommendedName>
        <fullName evidence="6 7">Thioredoxin</fullName>
    </recommendedName>
</protein>
<evidence type="ECO:0000256" key="2">
    <source>
        <dbReference type="ARBA" id="ARBA00022448"/>
    </source>
</evidence>
<proteinExistence type="inferred from homology"/>
<dbReference type="PRINTS" id="PR00421">
    <property type="entry name" value="THIOREDOXIN"/>
</dbReference>
<dbReference type="SUPFAM" id="SSF52833">
    <property type="entry name" value="Thioredoxin-like"/>
    <property type="match status" value="1"/>
</dbReference>
<dbReference type="InterPro" id="IPR036249">
    <property type="entry name" value="Thioredoxin-like_sf"/>
</dbReference>
<evidence type="ECO:0000313" key="12">
    <source>
        <dbReference type="Proteomes" id="UP000464378"/>
    </source>
</evidence>
<dbReference type="NCBIfam" id="TIGR01068">
    <property type="entry name" value="thioredoxin"/>
    <property type="match status" value="1"/>
</dbReference>
<dbReference type="PANTHER" id="PTHR45663">
    <property type="entry name" value="GEO12009P1"/>
    <property type="match status" value="1"/>
</dbReference>
<evidence type="ECO:0000256" key="7">
    <source>
        <dbReference type="PIRNR" id="PIRNR000077"/>
    </source>
</evidence>
<feature type="domain" description="Thioredoxin" evidence="10">
    <location>
        <begin position="1"/>
        <end position="111"/>
    </location>
</feature>
<dbReference type="AlphaFoldDB" id="A0A6C2YGM2"/>
<name>A0A6C2YGM2_9BACT</name>
<evidence type="ECO:0000256" key="6">
    <source>
        <dbReference type="NCBIfam" id="TIGR01068"/>
    </source>
</evidence>
<evidence type="ECO:0000256" key="5">
    <source>
        <dbReference type="ARBA" id="ARBA00023284"/>
    </source>
</evidence>
<dbReference type="EMBL" id="LR593887">
    <property type="protein sequence ID" value="VTR96714.1"/>
    <property type="molecule type" value="Genomic_DNA"/>
</dbReference>
<accession>A0A6C2YGM2</accession>
<keyword evidence="3" id="KW-0249">Electron transport</keyword>
<dbReference type="Proteomes" id="UP000464378">
    <property type="component" value="Chromosome"/>
</dbReference>
<keyword evidence="5 9" id="KW-0676">Redox-active center</keyword>
<sequence length="112" mass="12044">MASQNVVEITDDNFEAEVINSDVPVLVDFWAPWCGPCRMLTPIIDRLADQFAGKAKVGKLNVDENSALATRYGISSIPRILVFKGGEQPVDSVVGVVPEAKLATMLNNALNG</sequence>
<gene>
    <name evidence="11" type="ORF">GMBLW1_33120</name>
</gene>
<feature type="site" description="Contributes to redox potential value" evidence="8">
    <location>
        <position position="35"/>
    </location>
</feature>
<dbReference type="PROSITE" id="PS51352">
    <property type="entry name" value="THIOREDOXIN_2"/>
    <property type="match status" value="1"/>
</dbReference>
<keyword evidence="2" id="KW-0813">Transport</keyword>
<feature type="active site" description="Nucleophile" evidence="8">
    <location>
        <position position="34"/>
    </location>
</feature>
<dbReference type="Gene3D" id="3.40.30.10">
    <property type="entry name" value="Glutaredoxin"/>
    <property type="match status" value="1"/>
</dbReference>
<evidence type="ECO:0000313" key="11">
    <source>
        <dbReference type="EMBL" id="VIP00648.1"/>
    </source>
</evidence>
<organism evidence="11">
    <name type="scientific">Tuwongella immobilis</name>
    <dbReference type="NCBI Taxonomy" id="692036"/>
    <lineage>
        <taxon>Bacteria</taxon>
        <taxon>Pseudomonadati</taxon>
        <taxon>Planctomycetota</taxon>
        <taxon>Planctomycetia</taxon>
        <taxon>Gemmatales</taxon>
        <taxon>Gemmataceae</taxon>
        <taxon>Tuwongella</taxon>
    </lineage>
</organism>
<evidence type="ECO:0000256" key="9">
    <source>
        <dbReference type="PIRSR" id="PIRSR000077-4"/>
    </source>
</evidence>
<dbReference type="GO" id="GO:0015035">
    <property type="term" value="F:protein-disulfide reductase activity"/>
    <property type="evidence" value="ECO:0007669"/>
    <property type="project" value="UniProtKB-UniRule"/>
</dbReference>
<keyword evidence="4 9" id="KW-1015">Disulfide bond</keyword>
<evidence type="ECO:0000256" key="3">
    <source>
        <dbReference type="ARBA" id="ARBA00022982"/>
    </source>
</evidence>
<evidence type="ECO:0000256" key="4">
    <source>
        <dbReference type="ARBA" id="ARBA00023157"/>
    </source>
</evidence>